<dbReference type="EMBL" id="JBCGBO010000007">
    <property type="protein sequence ID" value="KAK9187764.1"/>
    <property type="molecule type" value="Genomic_DNA"/>
</dbReference>
<protein>
    <submittedName>
        <fullName evidence="8">Uncharacterized protein</fullName>
    </submittedName>
</protein>
<dbReference type="PANTHER" id="PTHR34453:SF3">
    <property type="entry name" value="DEFENSIN-LIKE (DEFL) FAMILY PROTEIN-RELATED"/>
    <property type="match status" value="1"/>
</dbReference>
<gene>
    <name evidence="8" type="ORF">WN944_019163</name>
</gene>
<dbReference type="GO" id="GO:0050832">
    <property type="term" value="P:defense response to fungus"/>
    <property type="evidence" value="ECO:0007669"/>
    <property type="project" value="UniProtKB-KW"/>
</dbReference>
<keyword evidence="5" id="KW-0295">Fungicide</keyword>
<reference evidence="8 9" key="1">
    <citation type="submission" date="2024-05" db="EMBL/GenBank/DDBJ databases">
        <title>Haplotype-resolved chromosome-level genome assembly of Huyou (Citrus changshanensis).</title>
        <authorList>
            <person name="Miao C."/>
            <person name="Chen W."/>
            <person name="Wu Y."/>
            <person name="Wang L."/>
            <person name="Zhao S."/>
            <person name="Grierson D."/>
            <person name="Xu C."/>
            <person name="Chen K."/>
        </authorList>
    </citation>
    <scope>NUCLEOTIDE SEQUENCE [LARGE SCALE GENOMIC DNA]</scope>
    <source>
        <strain evidence="8">01-14</strain>
        <tissue evidence="8">Leaf</tissue>
    </source>
</reference>
<accession>A0AAP0LZD4</accession>
<keyword evidence="6" id="KW-0732">Signal</keyword>
<evidence type="ECO:0000256" key="3">
    <source>
        <dbReference type="ARBA" id="ARBA00022525"/>
    </source>
</evidence>
<dbReference type="Proteomes" id="UP001428341">
    <property type="component" value="Unassembled WGS sequence"/>
</dbReference>
<evidence type="ECO:0000256" key="5">
    <source>
        <dbReference type="ARBA" id="ARBA00022577"/>
    </source>
</evidence>
<dbReference type="PANTHER" id="PTHR34453">
    <property type="entry name" value="DEFENSIN-LIKE (DEFL) FAMILY PROTEIN-RELATED"/>
    <property type="match status" value="1"/>
</dbReference>
<evidence type="ECO:0000256" key="4">
    <source>
        <dbReference type="ARBA" id="ARBA00022529"/>
    </source>
</evidence>
<keyword evidence="9" id="KW-1185">Reference proteome</keyword>
<name>A0AAP0LZD4_9ROSI</name>
<dbReference type="AlphaFoldDB" id="A0AAP0LZD4"/>
<dbReference type="GO" id="GO:0005576">
    <property type="term" value="C:extracellular region"/>
    <property type="evidence" value="ECO:0007669"/>
    <property type="project" value="UniProtKB-SubCell"/>
</dbReference>
<dbReference type="Pfam" id="PF10868">
    <property type="entry name" value="Defensin_like"/>
    <property type="match status" value="1"/>
</dbReference>
<evidence type="ECO:0000256" key="7">
    <source>
        <dbReference type="ARBA" id="ARBA00022821"/>
    </source>
</evidence>
<comment type="similarity">
    <text evidence="2">Belongs to the DEFL family.</text>
</comment>
<evidence type="ECO:0000256" key="1">
    <source>
        <dbReference type="ARBA" id="ARBA00004613"/>
    </source>
</evidence>
<proteinExistence type="inferred from homology"/>
<comment type="caution">
    <text evidence="8">The sequence shown here is derived from an EMBL/GenBank/DDBJ whole genome shotgun (WGS) entry which is preliminary data.</text>
</comment>
<evidence type="ECO:0000313" key="9">
    <source>
        <dbReference type="Proteomes" id="UP001428341"/>
    </source>
</evidence>
<evidence type="ECO:0000256" key="2">
    <source>
        <dbReference type="ARBA" id="ARBA00006722"/>
    </source>
</evidence>
<comment type="subcellular location">
    <subcellularLocation>
        <location evidence="1">Secreted</location>
    </subcellularLocation>
</comment>
<dbReference type="InterPro" id="IPR022618">
    <property type="entry name" value="Defensin-like_20-28"/>
</dbReference>
<keyword evidence="4" id="KW-0929">Antimicrobial</keyword>
<sequence length="157" mass="17610">MHVMRQIAMKWAPRNATETILTLENASQERMINQTPVSVGNFAAPNVREPNANCWAIVINVIVCVDAHVAIKYKLVCISHVFYSFVDSYRITNACNAADCNEVSASKCCRNYPDLRKCLPGEDDKPNTGKCWKFCSTECKGAKCQLLGHRHQCHCLC</sequence>
<evidence type="ECO:0000313" key="8">
    <source>
        <dbReference type="EMBL" id="KAK9187764.1"/>
    </source>
</evidence>
<evidence type="ECO:0000256" key="6">
    <source>
        <dbReference type="ARBA" id="ARBA00022729"/>
    </source>
</evidence>
<organism evidence="8 9">
    <name type="scientific">Citrus x changshan-huyou</name>
    <dbReference type="NCBI Taxonomy" id="2935761"/>
    <lineage>
        <taxon>Eukaryota</taxon>
        <taxon>Viridiplantae</taxon>
        <taxon>Streptophyta</taxon>
        <taxon>Embryophyta</taxon>
        <taxon>Tracheophyta</taxon>
        <taxon>Spermatophyta</taxon>
        <taxon>Magnoliopsida</taxon>
        <taxon>eudicotyledons</taxon>
        <taxon>Gunneridae</taxon>
        <taxon>Pentapetalae</taxon>
        <taxon>rosids</taxon>
        <taxon>malvids</taxon>
        <taxon>Sapindales</taxon>
        <taxon>Rutaceae</taxon>
        <taxon>Aurantioideae</taxon>
        <taxon>Citrus</taxon>
    </lineage>
</organism>
<keyword evidence="7" id="KW-0611">Plant defense</keyword>
<keyword evidence="3" id="KW-0964">Secreted</keyword>
<dbReference type="GO" id="GO:0031640">
    <property type="term" value="P:killing of cells of another organism"/>
    <property type="evidence" value="ECO:0007669"/>
    <property type="project" value="UniProtKB-KW"/>
</dbReference>